<dbReference type="Gene3D" id="1.10.10.2910">
    <property type="match status" value="1"/>
</dbReference>
<dbReference type="Proteomes" id="UP001211566">
    <property type="component" value="Unassembled WGS sequence"/>
</dbReference>
<gene>
    <name evidence="1" type="ORF">L2Z99_00455</name>
</gene>
<comment type="caution">
    <text evidence="1">The sequence shown here is derived from an EMBL/GenBank/DDBJ whole genome shotgun (WGS) entry which is preliminary data.</text>
</comment>
<evidence type="ECO:0000313" key="2">
    <source>
        <dbReference type="Proteomes" id="UP001211566"/>
    </source>
</evidence>
<name>A0AAW5WWI2_9LACO</name>
<organism evidence="1 2">
    <name type="scientific">Lactobacillus mulieris</name>
    <dbReference type="NCBI Taxonomy" id="2508708"/>
    <lineage>
        <taxon>Bacteria</taxon>
        <taxon>Bacillati</taxon>
        <taxon>Bacillota</taxon>
        <taxon>Bacilli</taxon>
        <taxon>Lactobacillales</taxon>
        <taxon>Lactobacillaceae</taxon>
        <taxon>Lactobacillus</taxon>
    </lineage>
</organism>
<evidence type="ECO:0000313" key="1">
    <source>
        <dbReference type="EMBL" id="MCZ9677550.1"/>
    </source>
</evidence>
<proteinExistence type="predicted"/>
<dbReference type="RefSeq" id="WP_151121113.1">
    <property type="nucleotide sequence ID" value="NZ_JAKHEY010000001.1"/>
</dbReference>
<reference evidence="1" key="1">
    <citation type="submission" date="2022-01" db="EMBL/GenBank/DDBJ databases">
        <title>STING isolate genome collection.</title>
        <authorList>
            <person name="France M."/>
            <person name="Rutt L."/>
            <person name="Humphrys M."/>
            <person name="Ravel J."/>
        </authorList>
    </citation>
    <scope>NUCLEOTIDE SEQUENCE</scope>
    <source>
        <strain evidence="1">C0081E5</strain>
    </source>
</reference>
<protein>
    <submittedName>
        <fullName evidence="1">ImmA/IrrE family metallo-endopeptidase</fullName>
    </submittedName>
</protein>
<dbReference type="AlphaFoldDB" id="A0AAW5WWI2"/>
<dbReference type="EMBL" id="JAKHEY010000001">
    <property type="protein sequence ID" value="MCZ9677550.1"/>
    <property type="molecule type" value="Genomic_DNA"/>
</dbReference>
<accession>A0AAW5WWI2</accession>
<sequence>MEYHYVSDKDYYFCKSIADEICDETASYFSKKKADLRFQDVINFLTRYLGIKEVYLFNTENDSLVNHCIFKTLFTKHKINLKISDEKAIVKDIFCENVCGLTFFSEVGPIIFLNGTTTTFTRTIFTLIHELVHCYLAFKDEQYKEKLAYMSEKVFAISTYTKEMQPTEDRTNVIASLIYINDVALRENIENLSWEEMRDKFGISKKALHTRLMNFFKYNFDFSKEEVKNAIWSFLYEKPEWSFYLNKMKNYELEMLNEIHKDVIADFDSEMATLVDLSDWFESEDDYKEMIF</sequence>